<dbReference type="EMBL" id="MU006702">
    <property type="protein sequence ID" value="KAF2633112.1"/>
    <property type="molecule type" value="Genomic_DNA"/>
</dbReference>
<dbReference type="Proteomes" id="UP000799754">
    <property type="component" value="Unassembled WGS sequence"/>
</dbReference>
<organism evidence="1 2">
    <name type="scientific">Macroventuria anomochaeta</name>
    <dbReference type="NCBI Taxonomy" id="301207"/>
    <lineage>
        <taxon>Eukaryota</taxon>
        <taxon>Fungi</taxon>
        <taxon>Dikarya</taxon>
        <taxon>Ascomycota</taxon>
        <taxon>Pezizomycotina</taxon>
        <taxon>Dothideomycetes</taxon>
        <taxon>Pleosporomycetidae</taxon>
        <taxon>Pleosporales</taxon>
        <taxon>Pleosporineae</taxon>
        <taxon>Didymellaceae</taxon>
        <taxon>Macroventuria</taxon>
    </lineage>
</organism>
<evidence type="ECO:0000313" key="1">
    <source>
        <dbReference type="EMBL" id="KAF2633112.1"/>
    </source>
</evidence>
<sequence>MHLMAYNITKDIIQLLWGWNLRDSNQGVRDGGAYQVSLAGRIRINNALRDARYTVPIHVSPPMRAVGEKTTTTNWKTAELKAWLLVCGPALLCGAIPSAYWAKFKLLSKLYALLFNRTIQPHDVTTIYSLARQFVREFEELYYTNAQTKLNHPDTVTRVQVCTLQSTRFSLKSEAYCPSSMIRSLIDGMLDGDRFTVVMLKPDKYRVTEPVRRLALEYPKSTSPSNNEMFQTLSYYGVSALNCDSAALGLMYLKS</sequence>
<gene>
    <name evidence="1" type="ORF">BU25DRAFT_417631</name>
</gene>
<comment type="caution">
    <text evidence="1">The sequence shown here is derived from an EMBL/GenBank/DDBJ whole genome shotgun (WGS) entry which is preliminary data.</text>
</comment>
<proteinExistence type="predicted"/>
<name>A0ACB6SIY4_9PLEO</name>
<keyword evidence="2" id="KW-1185">Reference proteome</keyword>
<evidence type="ECO:0000313" key="2">
    <source>
        <dbReference type="Proteomes" id="UP000799754"/>
    </source>
</evidence>
<protein>
    <submittedName>
        <fullName evidence="1">Uncharacterized protein</fullName>
    </submittedName>
</protein>
<reference evidence="1" key="1">
    <citation type="journal article" date="2020" name="Stud. Mycol.">
        <title>101 Dothideomycetes genomes: a test case for predicting lifestyles and emergence of pathogens.</title>
        <authorList>
            <person name="Haridas S."/>
            <person name="Albert R."/>
            <person name="Binder M."/>
            <person name="Bloem J."/>
            <person name="Labutti K."/>
            <person name="Salamov A."/>
            <person name="Andreopoulos B."/>
            <person name="Baker S."/>
            <person name="Barry K."/>
            <person name="Bills G."/>
            <person name="Bluhm B."/>
            <person name="Cannon C."/>
            <person name="Castanera R."/>
            <person name="Culley D."/>
            <person name="Daum C."/>
            <person name="Ezra D."/>
            <person name="Gonzalez J."/>
            <person name="Henrissat B."/>
            <person name="Kuo A."/>
            <person name="Liang C."/>
            <person name="Lipzen A."/>
            <person name="Lutzoni F."/>
            <person name="Magnuson J."/>
            <person name="Mondo S."/>
            <person name="Nolan M."/>
            <person name="Ohm R."/>
            <person name="Pangilinan J."/>
            <person name="Park H.-J."/>
            <person name="Ramirez L."/>
            <person name="Alfaro M."/>
            <person name="Sun H."/>
            <person name="Tritt A."/>
            <person name="Yoshinaga Y."/>
            <person name="Zwiers L.-H."/>
            <person name="Turgeon B."/>
            <person name="Goodwin S."/>
            <person name="Spatafora J."/>
            <person name="Crous P."/>
            <person name="Grigoriev I."/>
        </authorList>
    </citation>
    <scope>NUCLEOTIDE SEQUENCE</scope>
    <source>
        <strain evidence="1">CBS 525.71</strain>
    </source>
</reference>
<accession>A0ACB6SIY4</accession>